<organism evidence="1 2">
    <name type="scientific">Sphingomonas glacialis</name>
    <dbReference type="NCBI Taxonomy" id="658225"/>
    <lineage>
        <taxon>Bacteria</taxon>
        <taxon>Pseudomonadati</taxon>
        <taxon>Pseudomonadota</taxon>
        <taxon>Alphaproteobacteria</taxon>
        <taxon>Sphingomonadales</taxon>
        <taxon>Sphingomonadaceae</taxon>
        <taxon>Sphingomonas</taxon>
    </lineage>
</organism>
<keyword evidence="2" id="KW-1185">Reference proteome</keyword>
<accession>A0A502G3V7</accession>
<evidence type="ECO:0000313" key="2">
    <source>
        <dbReference type="Proteomes" id="UP000319931"/>
    </source>
</evidence>
<dbReference type="AlphaFoldDB" id="A0A502G3V7"/>
<dbReference type="Proteomes" id="UP000319931">
    <property type="component" value="Unassembled WGS sequence"/>
</dbReference>
<evidence type="ECO:0000313" key="1">
    <source>
        <dbReference type="EMBL" id="TPG56539.1"/>
    </source>
</evidence>
<comment type="caution">
    <text evidence="1">The sequence shown here is derived from an EMBL/GenBank/DDBJ whole genome shotgun (WGS) entry which is preliminary data.</text>
</comment>
<name>A0A502G3V7_9SPHN</name>
<proteinExistence type="predicted"/>
<sequence length="128" mass="13829">MPELGMGPPGFRSGIGTDLKEISLEPMWISISMPFCLAKGSEIDRSASGDTAMHMINLQSYGHTALRPSAVRLRTNIPNTARANALTTLNCALEAAQRWTKIDPSALDEIQDALDLAQDALRQLHALG</sequence>
<protein>
    <submittedName>
        <fullName evidence="1">Uncharacterized protein</fullName>
    </submittedName>
</protein>
<gene>
    <name evidence="1" type="ORF">EAH76_03120</name>
</gene>
<reference evidence="1 2" key="1">
    <citation type="journal article" date="2019" name="Environ. Microbiol.">
        <title>Species interactions and distinct microbial communities in high Arctic permafrost affected cryosols are associated with the CH4 and CO2 gas fluxes.</title>
        <authorList>
            <person name="Altshuler I."/>
            <person name="Hamel J."/>
            <person name="Turney S."/>
            <person name="Magnuson E."/>
            <person name="Levesque R."/>
            <person name="Greer C."/>
            <person name="Whyte L.G."/>
        </authorList>
    </citation>
    <scope>NUCLEOTIDE SEQUENCE [LARGE SCALE GENOMIC DNA]</scope>
    <source>
        <strain evidence="1 2">E6.1</strain>
    </source>
</reference>
<dbReference type="EMBL" id="RCZC01000001">
    <property type="protein sequence ID" value="TPG56539.1"/>
    <property type="molecule type" value="Genomic_DNA"/>
</dbReference>